<name>A0A0P4R2P1_9ACTN</name>
<feature type="region of interest" description="Disordered" evidence="1">
    <location>
        <begin position="1"/>
        <end position="24"/>
    </location>
</feature>
<dbReference type="AlphaFoldDB" id="A0A0P4R2P1"/>
<keyword evidence="3" id="KW-1185">Reference proteome</keyword>
<dbReference type="EMBL" id="BBNO01000002">
    <property type="protein sequence ID" value="GAO07165.1"/>
    <property type="molecule type" value="Genomic_DNA"/>
</dbReference>
<protein>
    <submittedName>
        <fullName evidence="2">Uncharacterized protein</fullName>
    </submittedName>
</protein>
<comment type="caution">
    <text evidence="2">The sequence shown here is derived from an EMBL/GenBank/DDBJ whole genome shotgun (WGS) entry which is preliminary data.</text>
</comment>
<reference evidence="3" key="1">
    <citation type="submission" date="2014-09" db="EMBL/GenBank/DDBJ databases">
        <title>Whole genome shotgun sequence of Streptomyces sp. NBRC 110027.</title>
        <authorList>
            <person name="Komaki H."/>
            <person name="Ichikawa N."/>
            <person name="Katano-Makiyama Y."/>
            <person name="Hosoyama A."/>
            <person name="Hashimoto M."/>
            <person name="Uohara A."/>
            <person name="Kitahashi Y."/>
            <person name="Ohji S."/>
            <person name="Kimura A."/>
            <person name="Yamazoe A."/>
            <person name="Igarashi Y."/>
            <person name="Fujita N."/>
        </authorList>
    </citation>
    <scope>NUCLEOTIDE SEQUENCE [LARGE SCALE GENOMIC DNA]</scope>
    <source>
        <strain evidence="3">NBRC 110027</strain>
    </source>
</reference>
<gene>
    <name evidence="2" type="ORF">TPA0598_02_04040</name>
</gene>
<dbReference type="Proteomes" id="UP000048965">
    <property type="component" value="Unassembled WGS sequence"/>
</dbReference>
<reference evidence="2 3" key="2">
    <citation type="journal article" date="2015" name="Stand. Genomic Sci.">
        <title>Draft genome sequence of marine-derived Streptomyces sp. TP-A0598, a producer of anti-MRSA antibiotic lydicamycins.</title>
        <authorList>
            <person name="Komaki H."/>
            <person name="Ichikawa N."/>
            <person name="Hosoyama A."/>
            <person name="Fujita N."/>
            <person name="Igarashi Y."/>
        </authorList>
    </citation>
    <scope>NUCLEOTIDE SEQUENCE [LARGE SCALE GENOMIC DNA]</scope>
    <source>
        <strain evidence="2 3">NBRC 110027</strain>
    </source>
</reference>
<evidence type="ECO:0000313" key="3">
    <source>
        <dbReference type="Proteomes" id="UP000048965"/>
    </source>
</evidence>
<evidence type="ECO:0000313" key="2">
    <source>
        <dbReference type="EMBL" id="GAO07165.1"/>
    </source>
</evidence>
<evidence type="ECO:0000256" key="1">
    <source>
        <dbReference type="SAM" id="MobiDB-lite"/>
    </source>
</evidence>
<sequence>MARRARPRPSAAGEDAEQATTVRSVPSCEGWYGRPRYRRLCHIELSLWARAGLGPGWGRGSGPRGQGAA</sequence>
<proteinExistence type="predicted"/>
<organism evidence="2 3">
    <name type="scientific">Streptomyces lydicamycinicus</name>
    <dbReference type="NCBI Taxonomy" id="1546107"/>
    <lineage>
        <taxon>Bacteria</taxon>
        <taxon>Bacillati</taxon>
        <taxon>Actinomycetota</taxon>
        <taxon>Actinomycetes</taxon>
        <taxon>Kitasatosporales</taxon>
        <taxon>Streptomycetaceae</taxon>
        <taxon>Streptomyces</taxon>
    </lineage>
</organism>
<accession>A0A0P4R2P1</accession>